<reference evidence="2" key="1">
    <citation type="journal article" date="2016" name="Nature">
        <title>Genome evolution in the allotetraploid frog Xenopus laevis.</title>
        <authorList>
            <person name="Session A.M."/>
            <person name="Uno Y."/>
            <person name="Kwon T."/>
            <person name="Chapman J.A."/>
            <person name="Toyoda A."/>
            <person name="Takahashi S."/>
            <person name="Fukui A."/>
            <person name="Hikosaka A."/>
            <person name="Suzuki A."/>
            <person name="Kondo M."/>
            <person name="van Heeringen S.J."/>
            <person name="Quigley I."/>
            <person name="Heinz S."/>
            <person name="Ogino H."/>
            <person name="Ochi H."/>
            <person name="Hellsten U."/>
            <person name="Lyons J.B."/>
            <person name="Simakov O."/>
            <person name="Putnam N."/>
            <person name="Stites J."/>
            <person name="Kuroki Y."/>
            <person name="Tanaka T."/>
            <person name="Michiue T."/>
            <person name="Watanabe M."/>
            <person name="Bogdanovic O."/>
            <person name="Lister R."/>
            <person name="Georgiou G."/>
            <person name="Paranjpe S.S."/>
            <person name="van Kruijsbergen I."/>
            <person name="Shu S."/>
            <person name="Carlson J."/>
            <person name="Kinoshita T."/>
            <person name="Ohta Y."/>
            <person name="Mawaribuchi S."/>
            <person name="Jenkins J."/>
            <person name="Grimwood J."/>
            <person name="Schmutz J."/>
            <person name="Mitros T."/>
            <person name="Mozaffari S.V."/>
            <person name="Suzuki Y."/>
            <person name="Haramoto Y."/>
            <person name="Yamamoto T.S."/>
            <person name="Takagi C."/>
            <person name="Heald R."/>
            <person name="Miller K."/>
            <person name="Haudenschild C."/>
            <person name="Kitzman J."/>
            <person name="Nakayama T."/>
            <person name="Izutsu Y."/>
            <person name="Robert J."/>
            <person name="Fortriede J."/>
            <person name="Burns K."/>
            <person name="Lotay V."/>
            <person name="Karimi K."/>
            <person name="Yasuoka Y."/>
            <person name="Dichmann D.S."/>
            <person name="Flajnik M.F."/>
            <person name="Houston D.W."/>
            <person name="Shendure J."/>
            <person name="DuPasquier L."/>
            <person name="Vize P.D."/>
            <person name="Zorn A.M."/>
            <person name="Ito M."/>
            <person name="Marcotte E.M."/>
            <person name="Wallingford J.B."/>
            <person name="Ito Y."/>
            <person name="Asashima M."/>
            <person name="Ueno N."/>
            <person name="Matsuda Y."/>
            <person name="Veenstra G.J."/>
            <person name="Fujiyama A."/>
            <person name="Harland R.M."/>
            <person name="Taira M."/>
            <person name="Rokhsar D.S."/>
        </authorList>
    </citation>
    <scope>NUCLEOTIDE SEQUENCE [LARGE SCALE GENOMIC DNA]</scope>
    <source>
        <strain evidence="2">J</strain>
    </source>
</reference>
<dbReference type="Proteomes" id="UP000694892">
    <property type="component" value="Chromosome 5L"/>
</dbReference>
<dbReference type="AlphaFoldDB" id="A0A974CZC8"/>
<sequence length="93" mass="10845">MPEYNNRMFLSTPSFTQAHLVLLNTPPSYHVLDCSAQIRTCDITNTFYEQIMFLLEHSQNGENLLHLERQGRHTQTSHKRIDFAFKHKGDLAV</sequence>
<proteinExistence type="predicted"/>
<protein>
    <submittedName>
        <fullName evidence="1">Uncharacterized protein</fullName>
    </submittedName>
</protein>
<gene>
    <name evidence="1" type="ORF">XELAEV_18028252mg</name>
</gene>
<evidence type="ECO:0000313" key="1">
    <source>
        <dbReference type="EMBL" id="OCT81432.1"/>
    </source>
</evidence>
<name>A0A974CZC8_XENLA</name>
<organism evidence="1 2">
    <name type="scientific">Xenopus laevis</name>
    <name type="common">African clawed frog</name>
    <dbReference type="NCBI Taxonomy" id="8355"/>
    <lineage>
        <taxon>Eukaryota</taxon>
        <taxon>Metazoa</taxon>
        <taxon>Chordata</taxon>
        <taxon>Craniata</taxon>
        <taxon>Vertebrata</taxon>
        <taxon>Euteleostomi</taxon>
        <taxon>Amphibia</taxon>
        <taxon>Batrachia</taxon>
        <taxon>Anura</taxon>
        <taxon>Pipoidea</taxon>
        <taxon>Pipidae</taxon>
        <taxon>Xenopodinae</taxon>
        <taxon>Xenopus</taxon>
        <taxon>Xenopus</taxon>
    </lineage>
</organism>
<accession>A0A974CZC8</accession>
<evidence type="ECO:0000313" key="2">
    <source>
        <dbReference type="Proteomes" id="UP000694892"/>
    </source>
</evidence>
<dbReference type="EMBL" id="CM004474">
    <property type="protein sequence ID" value="OCT81432.1"/>
    <property type="molecule type" value="Genomic_DNA"/>
</dbReference>